<comment type="caution">
    <text evidence="4">The sequence shown here is derived from an EMBL/GenBank/DDBJ whole genome shotgun (WGS) entry which is preliminary data.</text>
</comment>
<protein>
    <submittedName>
        <fullName evidence="4">Conjugal transfer protein</fullName>
    </submittedName>
</protein>
<dbReference type="EMBL" id="QFPW01000010">
    <property type="protein sequence ID" value="PZQ48817.1"/>
    <property type="molecule type" value="Genomic_DNA"/>
</dbReference>
<dbReference type="CDD" id="cd01127">
    <property type="entry name" value="TrwB_TraG_TraD_VirD4"/>
    <property type="match status" value="2"/>
</dbReference>
<dbReference type="InterPro" id="IPR032689">
    <property type="entry name" value="TraG-D_C"/>
</dbReference>
<dbReference type="Pfam" id="PF10412">
    <property type="entry name" value="TrwB_AAD_bind"/>
    <property type="match status" value="1"/>
</dbReference>
<sequence length="627" mass="68237">MKIEYRSDFRPNFEGKLAFIWLSGAVMVFLVQHVTLGLRLEASMVVAGPMLAVGLYYLAQARGNVSRDRRIHGQEVLFMDLPELSAKMLPDRMFLGTGFDWSAQLAQRVADLYRSHETFDSVRGRGQGATFLHGLGAEKERAIYLLDDESKGHVLIVGTTGAGKTRLFDLLVTQSVLRGEATIIIDPKGDQELMRNCEAAYQRAGRGGDFSFFHPAFVKESCALDPLANYQRESELASRIAAIIPTDGKDNVFQSYSQSALMSIFYGIIAGGEPPTILDIQEPLTQGSARILLRAIRRWSERQGLTLPGNLASDESAGGSYDKRTAQAVAYYHSAVTEKPPLRDYDLDGLIGLFEHDSAHFSKMVASLIPVIGQLCSGPLKELLSPAPQAGRMPASGEVVNVANVVRGRRGLYIGLDTLSDGIVGSRVGQLVLSDLTALAGMQYNFGEASGFVNIFVDEASEVVTDKLIQLLNKGRGARFRLFVATQTLSDFAARSGSEAIAQMMVGNMNSVIMLRTINPETQESLATLLPEIPVSYVMKTASTSLNERAASAAFGVSHGERLMEEKVPMIAPQTFGDLSDLEYFARTPRGRILKGKLPILSAPDGDDNRAASLRLSGMDQEEIVLG</sequence>
<accession>A0A2W5PVK0</accession>
<evidence type="ECO:0000313" key="4">
    <source>
        <dbReference type="EMBL" id="PZQ48817.1"/>
    </source>
</evidence>
<feature type="domain" description="Type IV secretion system coupling protein TraD DNA-binding" evidence="2">
    <location>
        <begin position="149"/>
        <end position="272"/>
    </location>
</feature>
<dbReference type="InterPro" id="IPR022458">
    <property type="entry name" value="Conjugative_coupling_TraG/TraD"/>
</dbReference>
<organism evidence="4 5">
    <name type="scientific">Rhodovulum sulfidophilum</name>
    <name type="common">Rhodobacter sulfidophilus</name>
    <dbReference type="NCBI Taxonomy" id="35806"/>
    <lineage>
        <taxon>Bacteria</taxon>
        <taxon>Pseudomonadati</taxon>
        <taxon>Pseudomonadota</taxon>
        <taxon>Alphaproteobacteria</taxon>
        <taxon>Rhodobacterales</taxon>
        <taxon>Paracoccaceae</taxon>
        <taxon>Rhodovulum</taxon>
    </lineage>
</organism>
<dbReference type="SUPFAM" id="SSF52540">
    <property type="entry name" value="P-loop containing nucleoside triphosphate hydrolases"/>
    <property type="match status" value="1"/>
</dbReference>
<evidence type="ECO:0000256" key="1">
    <source>
        <dbReference type="SAM" id="Phobius"/>
    </source>
</evidence>
<dbReference type="NCBIfam" id="TIGR03743">
    <property type="entry name" value="SXT_TraD"/>
    <property type="match status" value="1"/>
</dbReference>
<feature type="transmembrane region" description="Helical" evidence="1">
    <location>
        <begin position="18"/>
        <end position="36"/>
    </location>
</feature>
<dbReference type="InterPro" id="IPR027417">
    <property type="entry name" value="P-loop_NTPase"/>
</dbReference>
<keyword evidence="1" id="KW-0472">Membrane</keyword>
<dbReference type="Gene3D" id="3.40.50.300">
    <property type="entry name" value="P-loop containing nucleotide triphosphate hydrolases"/>
    <property type="match status" value="2"/>
</dbReference>
<evidence type="ECO:0000313" key="5">
    <source>
        <dbReference type="Proteomes" id="UP000249185"/>
    </source>
</evidence>
<name>A0A2W5PVK0_RHOSU</name>
<dbReference type="Proteomes" id="UP000249185">
    <property type="component" value="Unassembled WGS sequence"/>
</dbReference>
<keyword evidence="1" id="KW-0812">Transmembrane</keyword>
<dbReference type="PANTHER" id="PTHR30121:SF6">
    <property type="entry name" value="SLR6007 PROTEIN"/>
    <property type="match status" value="1"/>
</dbReference>
<gene>
    <name evidence="4" type="ORF">DI556_13460</name>
</gene>
<dbReference type="PANTHER" id="PTHR30121">
    <property type="entry name" value="UNCHARACTERIZED PROTEIN YJGR-RELATED"/>
    <property type="match status" value="1"/>
</dbReference>
<proteinExistence type="predicted"/>
<dbReference type="InterPro" id="IPR019476">
    <property type="entry name" value="T4SS_TraD_DNA-bd"/>
</dbReference>
<evidence type="ECO:0000259" key="2">
    <source>
        <dbReference type="Pfam" id="PF10412"/>
    </source>
</evidence>
<dbReference type="InterPro" id="IPR051162">
    <property type="entry name" value="T4SS_component"/>
</dbReference>
<dbReference type="Pfam" id="PF12696">
    <property type="entry name" value="TraG-D_C"/>
    <property type="match status" value="1"/>
</dbReference>
<feature type="domain" description="TraD/TraG TraM recognition site" evidence="3">
    <location>
        <begin position="453"/>
        <end position="552"/>
    </location>
</feature>
<evidence type="ECO:0000259" key="3">
    <source>
        <dbReference type="Pfam" id="PF12696"/>
    </source>
</evidence>
<keyword evidence="1" id="KW-1133">Transmembrane helix</keyword>
<dbReference type="AlphaFoldDB" id="A0A2W5PVK0"/>
<reference evidence="4 5" key="1">
    <citation type="submission" date="2017-08" db="EMBL/GenBank/DDBJ databases">
        <title>Infants hospitalized years apart are colonized by the same room-sourced microbial strains.</title>
        <authorList>
            <person name="Brooks B."/>
            <person name="Olm M.R."/>
            <person name="Firek B.A."/>
            <person name="Baker R."/>
            <person name="Thomas B.C."/>
            <person name="Morowitz M.J."/>
            <person name="Banfield J.F."/>
        </authorList>
    </citation>
    <scope>NUCLEOTIDE SEQUENCE [LARGE SCALE GENOMIC DNA]</scope>
    <source>
        <strain evidence="4">S2_005_002_R2_34</strain>
    </source>
</reference>